<dbReference type="Proteomes" id="UP000192247">
    <property type="component" value="Unassembled WGS sequence"/>
</dbReference>
<keyword evidence="5" id="KW-1185">Reference proteome</keyword>
<dbReference type="HAMAP" id="MF_00311">
    <property type="entry name" value="ATP_synth_E_arch"/>
    <property type="match status" value="1"/>
</dbReference>
<dbReference type="OrthoDB" id="10263003at2759"/>
<proteinExistence type="inferred from homology"/>
<dbReference type="STRING" id="418985.A0A1V9XT04"/>
<dbReference type="InParanoid" id="A0A1V9XT04"/>
<organism evidence="4 5">
    <name type="scientific">Tropilaelaps mercedesae</name>
    <dbReference type="NCBI Taxonomy" id="418985"/>
    <lineage>
        <taxon>Eukaryota</taxon>
        <taxon>Metazoa</taxon>
        <taxon>Ecdysozoa</taxon>
        <taxon>Arthropoda</taxon>
        <taxon>Chelicerata</taxon>
        <taxon>Arachnida</taxon>
        <taxon>Acari</taxon>
        <taxon>Parasitiformes</taxon>
        <taxon>Mesostigmata</taxon>
        <taxon>Gamasina</taxon>
        <taxon>Dermanyssoidea</taxon>
        <taxon>Laelapidae</taxon>
        <taxon>Tropilaelaps</taxon>
    </lineage>
</organism>
<dbReference type="AlphaFoldDB" id="A0A1V9XT04"/>
<accession>A0A1V9XT04</accession>
<evidence type="ECO:0000313" key="4">
    <source>
        <dbReference type="EMBL" id="OQR76609.1"/>
    </source>
</evidence>
<protein>
    <submittedName>
        <fullName evidence="4">V-type proton ATPase subunit E-like</fullName>
    </submittedName>
</protein>
<reference evidence="4 5" key="1">
    <citation type="journal article" date="2017" name="Gigascience">
        <title>Draft genome of the honey bee ectoparasitic mite, Tropilaelaps mercedesae, is shaped by the parasitic life history.</title>
        <authorList>
            <person name="Dong X."/>
            <person name="Armstrong S.D."/>
            <person name="Xia D."/>
            <person name="Makepeace B.L."/>
            <person name="Darby A.C."/>
            <person name="Kadowaki T."/>
        </authorList>
    </citation>
    <scope>NUCLEOTIDE SEQUENCE [LARGE SCALE GENOMIC DNA]</scope>
    <source>
        <strain evidence="4">Wuxi-XJTLU</strain>
    </source>
</reference>
<dbReference type="Gene3D" id="3.30.2320.30">
    <property type="entry name" value="ATP synthase, E subunit, C-terminal"/>
    <property type="match status" value="1"/>
</dbReference>
<dbReference type="SUPFAM" id="SSF160527">
    <property type="entry name" value="V-type ATPase subunit E-like"/>
    <property type="match status" value="1"/>
</dbReference>
<gene>
    <name evidence="4" type="ORF">BIW11_07670</name>
</gene>
<dbReference type="GO" id="GO:0033178">
    <property type="term" value="C:proton-transporting two-sector ATPase complex, catalytic domain"/>
    <property type="evidence" value="ECO:0007669"/>
    <property type="project" value="InterPro"/>
</dbReference>
<dbReference type="Gene3D" id="6.10.250.1620">
    <property type="match status" value="1"/>
</dbReference>
<comment type="similarity">
    <text evidence="1">Belongs to the V-ATPase E subunit family.</text>
</comment>
<dbReference type="GO" id="GO:0046961">
    <property type="term" value="F:proton-transporting ATPase activity, rotational mechanism"/>
    <property type="evidence" value="ECO:0007669"/>
    <property type="project" value="InterPro"/>
</dbReference>
<dbReference type="InterPro" id="IPR002842">
    <property type="entry name" value="ATPase_V1_Esu"/>
</dbReference>
<evidence type="ECO:0000256" key="1">
    <source>
        <dbReference type="ARBA" id="ARBA00005901"/>
    </source>
</evidence>
<dbReference type="EMBL" id="MNPL01004606">
    <property type="protein sequence ID" value="OQR76609.1"/>
    <property type="molecule type" value="Genomic_DNA"/>
</dbReference>
<name>A0A1V9XT04_9ACAR</name>
<keyword evidence="3" id="KW-0406">Ion transport</keyword>
<evidence type="ECO:0000313" key="5">
    <source>
        <dbReference type="Proteomes" id="UP000192247"/>
    </source>
</evidence>
<keyword evidence="2" id="KW-0813">Transport</keyword>
<dbReference type="FunCoup" id="A0A1V9XT04">
    <property type="interactions" value="807"/>
</dbReference>
<sequence length="226" mass="26298">MAQTDTYVQKQIQHMMAFIEQEASEKADEIDSKAEEEFNLQKGQLVFEARQKINEEFDKREKQVELQRKIQSSKMLNTARLQVLKCKENHITTVLEETRQKLGAITQKPDQYRVLLEKLLLQGLLQLIEESVIVRCRQVDHNLLGQVRENVMQQYQQKTGRTCNLIVDGKVFLHDRCGGGVELYARNGKIMVANTLEKRLEHVANQMMPQIRSQLFGSNPNRKFLD</sequence>
<evidence type="ECO:0000256" key="2">
    <source>
        <dbReference type="ARBA" id="ARBA00022448"/>
    </source>
</evidence>
<dbReference type="InterPro" id="IPR038495">
    <property type="entry name" value="ATPase_E_C"/>
</dbReference>
<comment type="caution">
    <text evidence="4">The sequence shown here is derived from an EMBL/GenBank/DDBJ whole genome shotgun (WGS) entry which is preliminary data.</text>
</comment>
<evidence type="ECO:0000256" key="3">
    <source>
        <dbReference type="ARBA" id="ARBA00023065"/>
    </source>
</evidence>
<dbReference type="PANTHER" id="PTHR45715">
    <property type="entry name" value="ATPASE H+-TRANSPORTING V1 SUBUNIT E1A-RELATED"/>
    <property type="match status" value="1"/>
</dbReference>
<dbReference type="Pfam" id="PF01991">
    <property type="entry name" value="vATP-synt_E"/>
    <property type="match status" value="1"/>
</dbReference>